<feature type="region of interest" description="Disordered" evidence="2">
    <location>
        <begin position="566"/>
        <end position="610"/>
    </location>
</feature>
<evidence type="ECO:0000256" key="2">
    <source>
        <dbReference type="SAM" id="MobiDB-lite"/>
    </source>
</evidence>
<dbReference type="GO" id="GO:0005737">
    <property type="term" value="C:cytoplasm"/>
    <property type="evidence" value="ECO:0007669"/>
    <property type="project" value="TreeGrafter"/>
</dbReference>
<dbReference type="PANTHER" id="PTHR45615:SF40">
    <property type="entry name" value="MYOSIN HEAVY CHAIN, NON-MUSCLE"/>
    <property type="match status" value="1"/>
</dbReference>
<feature type="compositionally biased region" description="Basic and acidic residues" evidence="2">
    <location>
        <begin position="184"/>
        <end position="204"/>
    </location>
</feature>
<dbReference type="GO" id="GO:0051015">
    <property type="term" value="F:actin filament binding"/>
    <property type="evidence" value="ECO:0007669"/>
    <property type="project" value="TreeGrafter"/>
</dbReference>
<feature type="compositionally biased region" description="Polar residues" evidence="2">
    <location>
        <begin position="312"/>
        <end position="326"/>
    </location>
</feature>
<dbReference type="Proteomes" id="UP000594454">
    <property type="component" value="Chromosome 6"/>
</dbReference>
<protein>
    <submittedName>
        <fullName evidence="3">Uncharacterized protein</fullName>
    </submittedName>
</protein>
<dbReference type="PANTHER" id="PTHR45615">
    <property type="entry name" value="MYOSIN HEAVY CHAIN, NON-MUSCLE"/>
    <property type="match status" value="1"/>
</dbReference>
<proteinExistence type="predicted"/>
<dbReference type="GO" id="GO:0016460">
    <property type="term" value="C:myosin II complex"/>
    <property type="evidence" value="ECO:0007669"/>
    <property type="project" value="TreeGrafter"/>
</dbReference>
<feature type="compositionally biased region" description="Low complexity" evidence="2">
    <location>
        <begin position="13"/>
        <end position="24"/>
    </location>
</feature>
<evidence type="ECO:0000313" key="3">
    <source>
        <dbReference type="EMBL" id="CAD7093201.1"/>
    </source>
</evidence>
<gene>
    <name evidence="3" type="ORF">HERILL_LOCUS15501</name>
</gene>
<feature type="compositionally biased region" description="Low complexity" evidence="2">
    <location>
        <begin position="75"/>
        <end position="89"/>
    </location>
</feature>
<sequence>MDASAKTRKTIASSSTSLGSSSSTKGVQKLYSKIRHKIEDIPPKITAKLHRTSKVVPAQTTKPVAAPRTKRRQHLQQQQQNKQQIQEVQAKPFEQPKMEFTRQNSTPATYENIKISSNPFGYFDSDDECRMSVNDSALSLEDEIFEELEKVAHDEAKLNAVLKNFDKILADFNDRNAAATKSAAIDKPKSPQLDPEKSPKHEGFKQLQKSKTCSIIESRCILKKSISDSEDNLNQKLSHYRAYQITKSLWSLQDFEEFAKSGKNLERFECKLPIWHNSSLLKGIKTRPDTPPKNRNLLSKSKSVWELSTTSSPPTYNGCQRTSSGSKIPIKKPPLRLAAAGRSCSFIDPPTTMAKTPQKFGVQIGKVQPNLRGNIPTKVPSMKNLNEQSSITASRGSAAKSLSRTNSSMSSSSRGNTSINLIKKRSLTAALSTPHSLNKVGVASKIQVTKSNSASLATPTIKTSMKSAKSELSLRQPRYTKNHQTPNKDDIMLNKCLEKGQQILRKVEAFGSVTKIDKASGTKRDFISPSAVKAQQRSKDDTCISTNPQPQLSSQQNFTLIIVDKKKSRPIPPARTKNSTLPSSPQKPPSTPSTIIPVSSPPSPFQTPQVDADSLSYAAELVLKNPIVESCRIIPPILGDPSQQHAELMVNVKSQNSPIRIHQDAIMFANRITARSSSCEKEYQSDCSDDSGHISNENDEQYINIIQQFSSLTKTAISGKLQQQNNQKGKNKISELLEKFEKSSVKNDCVTTPIITSSLSSSSPSQIVVSPTSPSSRIHTTVKVAEIKPCIQSTVEIVPTYSNEVLFRSGVLNQLEAKRDELLSGRIVQLQAYCRGYLARRRVTQRRVQELAVRCIQRNVKAFLAVRDWPWWRLLVRVTPLLNVHRTEEQLKIANDELQSLRAKLDKSENDRNSLKTENDKLEAKYKFELMVDREWKVKW</sequence>
<dbReference type="InterPro" id="IPR027417">
    <property type="entry name" value="P-loop_NTPase"/>
</dbReference>
<feature type="coiled-coil region" evidence="1">
    <location>
        <begin position="884"/>
        <end position="925"/>
    </location>
</feature>
<evidence type="ECO:0000256" key="1">
    <source>
        <dbReference type="SAM" id="Coils"/>
    </source>
</evidence>
<dbReference type="AlphaFoldDB" id="A0A7R8Z248"/>
<organism evidence="3 4">
    <name type="scientific">Hermetia illucens</name>
    <name type="common">Black soldier fly</name>
    <dbReference type="NCBI Taxonomy" id="343691"/>
    <lineage>
        <taxon>Eukaryota</taxon>
        <taxon>Metazoa</taxon>
        <taxon>Ecdysozoa</taxon>
        <taxon>Arthropoda</taxon>
        <taxon>Hexapoda</taxon>
        <taxon>Insecta</taxon>
        <taxon>Pterygota</taxon>
        <taxon>Neoptera</taxon>
        <taxon>Endopterygota</taxon>
        <taxon>Diptera</taxon>
        <taxon>Brachycera</taxon>
        <taxon>Stratiomyomorpha</taxon>
        <taxon>Stratiomyidae</taxon>
        <taxon>Hermetiinae</taxon>
        <taxon>Hermetia</taxon>
    </lineage>
</organism>
<dbReference type="OrthoDB" id="2914378at2759"/>
<dbReference type="GO" id="GO:0000146">
    <property type="term" value="F:microfilament motor activity"/>
    <property type="evidence" value="ECO:0007669"/>
    <property type="project" value="TreeGrafter"/>
</dbReference>
<feature type="region of interest" description="Disordered" evidence="2">
    <location>
        <begin position="1"/>
        <end position="27"/>
    </location>
</feature>
<dbReference type="SUPFAM" id="SSF52540">
    <property type="entry name" value="P-loop containing nucleoside triphosphate hydrolases"/>
    <property type="match status" value="1"/>
</dbReference>
<keyword evidence="4" id="KW-1185">Reference proteome</keyword>
<feature type="compositionally biased region" description="Low complexity" evidence="2">
    <location>
        <begin position="401"/>
        <end position="417"/>
    </location>
</feature>
<dbReference type="PROSITE" id="PS50096">
    <property type="entry name" value="IQ"/>
    <property type="match status" value="1"/>
</dbReference>
<accession>A0A7R8Z248</accession>
<name>A0A7R8Z248_HERIL</name>
<dbReference type="InParanoid" id="A0A7R8Z248"/>
<feature type="region of interest" description="Disordered" evidence="2">
    <location>
        <begin position="388"/>
        <end position="417"/>
    </location>
</feature>
<reference evidence="3 4" key="1">
    <citation type="submission" date="2020-11" db="EMBL/GenBank/DDBJ databases">
        <authorList>
            <person name="Wallbank WR R."/>
            <person name="Pardo Diaz C."/>
            <person name="Kozak K."/>
            <person name="Martin S."/>
            <person name="Jiggins C."/>
            <person name="Moest M."/>
            <person name="Warren A I."/>
            <person name="Generalovic N T."/>
            <person name="Byers J.R.P. K."/>
            <person name="Montejo-Kovacevich G."/>
            <person name="Yen C E."/>
        </authorList>
    </citation>
    <scope>NUCLEOTIDE SEQUENCE [LARGE SCALE GENOMIC DNA]</scope>
</reference>
<feature type="region of interest" description="Disordered" evidence="2">
    <location>
        <begin position="180"/>
        <end position="205"/>
    </location>
</feature>
<dbReference type="Gene3D" id="1.20.5.4820">
    <property type="match status" value="1"/>
</dbReference>
<feature type="region of interest" description="Disordered" evidence="2">
    <location>
        <begin position="527"/>
        <end position="551"/>
    </location>
</feature>
<evidence type="ECO:0000313" key="4">
    <source>
        <dbReference type="Proteomes" id="UP000594454"/>
    </source>
</evidence>
<keyword evidence="1" id="KW-0175">Coiled coil</keyword>
<feature type="region of interest" description="Disordered" evidence="2">
    <location>
        <begin position="52"/>
        <end position="95"/>
    </location>
</feature>
<dbReference type="GO" id="GO:0032982">
    <property type="term" value="C:myosin filament"/>
    <property type="evidence" value="ECO:0007669"/>
    <property type="project" value="TreeGrafter"/>
</dbReference>
<dbReference type="EMBL" id="LR899014">
    <property type="protein sequence ID" value="CAD7093201.1"/>
    <property type="molecule type" value="Genomic_DNA"/>
</dbReference>
<feature type="region of interest" description="Disordered" evidence="2">
    <location>
        <begin position="312"/>
        <end position="331"/>
    </location>
</feature>